<reference evidence="3 4" key="1">
    <citation type="journal article" date="2006" name="Science">
        <title>Phytophthora genome sequences uncover evolutionary origins and mechanisms of pathogenesis.</title>
        <authorList>
            <person name="Tyler B.M."/>
            <person name="Tripathy S."/>
            <person name="Zhang X."/>
            <person name="Dehal P."/>
            <person name="Jiang R.H."/>
            <person name="Aerts A."/>
            <person name="Arredondo F.D."/>
            <person name="Baxter L."/>
            <person name="Bensasson D."/>
            <person name="Beynon J.L."/>
            <person name="Chapman J."/>
            <person name="Damasceno C.M."/>
            <person name="Dorrance A.E."/>
            <person name="Dou D."/>
            <person name="Dickerman A.W."/>
            <person name="Dubchak I.L."/>
            <person name="Garbelotto M."/>
            <person name="Gijzen M."/>
            <person name="Gordon S.G."/>
            <person name="Govers F."/>
            <person name="Grunwald N.J."/>
            <person name="Huang W."/>
            <person name="Ivors K.L."/>
            <person name="Jones R.W."/>
            <person name="Kamoun S."/>
            <person name="Krampis K."/>
            <person name="Lamour K.H."/>
            <person name="Lee M.K."/>
            <person name="McDonald W.H."/>
            <person name="Medina M."/>
            <person name="Meijer H.J."/>
            <person name="Nordberg E.K."/>
            <person name="Maclean D.J."/>
            <person name="Ospina-Giraldo M.D."/>
            <person name="Morris P.F."/>
            <person name="Phuntumart V."/>
            <person name="Putnam N.H."/>
            <person name="Rash S."/>
            <person name="Rose J.K."/>
            <person name="Sakihama Y."/>
            <person name="Salamov A.A."/>
            <person name="Savidor A."/>
            <person name="Scheuring C.F."/>
            <person name="Smith B.M."/>
            <person name="Sobral B.W."/>
            <person name="Terry A."/>
            <person name="Torto-Alalibo T.A."/>
            <person name="Win J."/>
            <person name="Xu Z."/>
            <person name="Zhang H."/>
            <person name="Grigoriev I.V."/>
            <person name="Rokhsar D.S."/>
            <person name="Boore J.L."/>
        </authorList>
    </citation>
    <scope>NUCLEOTIDE SEQUENCE [LARGE SCALE GENOMIC DNA]</scope>
    <source>
        <strain evidence="3 4">P6497</strain>
    </source>
</reference>
<comment type="similarity">
    <text evidence="1">Belongs to the AB hydrolase superfamily.</text>
</comment>
<dbReference type="EMBL" id="JH159154">
    <property type="protein sequence ID" value="EGZ18331.1"/>
    <property type="molecule type" value="Genomic_DNA"/>
</dbReference>
<dbReference type="SUPFAM" id="SSF53474">
    <property type="entry name" value="alpha/beta-Hydrolases"/>
    <property type="match status" value="1"/>
</dbReference>
<dbReference type="InterPro" id="IPR029058">
    <property type="entry name" value="AB_hydrolase_fold"/>
</dbReference>
<proteinExistence type="inferred from homology"/>
<protein>
    <recommendedName>
        <fullName evidence="2">Peptidase S33 tripeptidyl aminopeptidase-like C-terminal domain-containing protein</fullName>
    </recommendedName>
</protein>
<evidence type="ECO:0000259" key="2">
    <source>
        <dbReference type="Pfam" id="PF08386"/>
    </source>
</evidence>
<dbReference type="PANTHER" id="PTHR43039">
    <property type="entry name" value="ESTERASE-RELATED"/>
    <property type="match status" value="1"/>
</dbReference>
<evidence type="ECO:0000313" key="3">
    <source>
        <dbReference type="EMBL" id="EGZ18331.1"/>
    </source>
</evidence>
<dbReference type="Gene3D" id="3.40.50.1820">
    <property type="entry name" value="alpha/beta hydrolase"/>
    <property type="match status" value="2"/>
</dbReference>
<evidence type="ECO:0000313" key="4">
    <source>
        <dbReference type="Proteomes" id="UP000002640"/>
    </source>
</evidence>
<organism evidence="3 4">
    <name type="scientific">Phytophthora sojae (strain P6497)</name>
    <name type="common">Soybean stem and root rot agent</name>
    <name type="synonym">Phytophthora megasperma f. sp. glycines</name>
    <dbReference type="NCBI Taxonomy" id="1094619"/>
    <lineage>
        <taxon>Eukaryota</taxon>
        <taxon>Sar</taxon>
        <taxon>Stramenopiles</taxon>
        <taxon>Oomycota</taxon>
        <taxon>Peronosporomycetes</taxon>
        <taxon>Peronosporales</taxon>
        <taxon>Peronosporaceae</taxon>
        <taxon>Phytophthora</taxon>
    </lineage>
</organism>
<dbReference type="AlphaFoldDB" id="G4ZCX3"/>
<sequence length="413" mass="45128">MKDLHARLGGKVNVYTLDHRGTGRSTLFDCVAAQAMTSGSPRGRDIRGTEVPSCAKDLHSKYGDLSSFSITSAASDIASFISDYSNGASTFVYAESYGTALVERLMHLNPATVGEYFMGLCGLDGDCKTHFQSANLSSALRGLMTKIDNDRNSTCASLVANGVTTVPPSYMLRNALANLLKEANIRTLIPPVVYRLNRCSTDDVDVLTQFFAYLHSYTSYSNVDDPYFSSLVSYLIVFSEIIAPGDTYGQTSLYCAFSKEKSAACDAFKLGNYNGNGIFYQRDGYWNKSATLPADVSVLLLNGKLDPQTPHKYAQYMLEALRTSKKELVTFDYAEHDIVATPRLGDSNDPDVTCGMKLLVSYISNNGDLQRLDKSCVGQMPAFNLTVPTNELHNFFSTDEAYDGAFQSGLSST</sequence>
<dbReference type="OMA" id="FSECAVY"/>
<name>G4ZCX3_PHYSP</name>
<dbReference type="STRING" id="1094619.G4ZCX3"/>
<dbReference type="Proteomes" id="UP000002640">
    <property type="component" value="Unassembled WGS sequence"/>
</dbReference>
<keyword evidence="4" id="KW-1185">Reference proteome</keyword>
<gene>
    <name evidence="3" type="ORF">PHYSODRAFT_261303</name>
</gene>
<dbReference type="RefSeq" id="XP_009527389.1">
    <property type="nucleotide sequence ID" value="XM_009529094.1"/>
</dbReference>
<dbReference type="InParanoid" id="G4ZCX3"/>
<accession>G4ZCX3</accession>
<dbReference type="InterPro" id="IPR013595">
    <property type="entry name" value="Pept_S33_TAP-like_C"/>
</dbReference>
<feature type="domain" description="Peptidase S33 tripeptidyl aminopeptidase-like C-terminal" evidence="2">
    <location>
        <begin position="292"/>
        <end position="340"/>
    </location>
</feature>
<dbReference type="Pfam" id="PF08386">
    <property type="entry name" value="Abhydrolase_4"/>
    <property type="match status" value="1"/>
</dbReference>
<dbReference type="KEGG" id="psoj:PHYSODRAFT_261303"/>
<dbReference type="GeneID" id="20639266"/>
<evidence type="ECO:0000256" key="1">
    <source>
        <dbReference type="ARBA" id="ARBA00008645"/>
    </source>
</evidence>